<dbReference type="GO" id="GO:0009279">
    <property type="term" value="C:cell outer membrane"/>
    <property type="evidence" value="ECO:0007669"/>
    <property type="project" value="UniProtKB-SubCell"/>
</dbReference>
<dbReference type="SUPFAM" id="SSF56935">
    <property type="entry name" value="Porins"/>
    <property type="match status" value="1"/>
</dbReference>
<dbReference type="Gene3D" id="2.170.130.10">
    <property type="entry name" value="TonB-dependent receptor, plug domain"/>
    <property type="match status" value="1"/>
</dbReference>
<protein>
    <submittedName>
        <fullName evidence="9">TonB-dependent receptor</fullName>
    </submittedName>
</protein>
<evidence type="ECO:0000256" key="3">
    <source>
        <dbReference type="ARBA" id="ARBA00022452"/>
    </source>
</evidence>
<dbReference type="Pfam" id="PF13715">
    <property type="entry name" value="CarbopepD_reg_2"/>
    <property type="match status" value="1"/>
</dbReference>
<dbReference type="Gene3D" id="2.40.170.20">
    <property type="entry name" value="TonB-dependent receptor, beta-barrel domain"/>
    <property type="match status" value="1"/>
</dbReference>
<keyword evidence="2 7" id="KW-0813">Transport</keyword>
<dbReference type="AlphaFoldDB" id="E6X8Y0"/>
<dbReference type="SUPFAM" id="SSF49464">
    <property type="entry name" value="Carboxypeptidase regulatory domain-like"/>
    <property type="match status" value="1"/>
</dbReference>
<dbReference type="Pfam" id="PF07715">
    <property type="entry name" value="Plug"/>
    <property type="match status" value="1"/>
</dbReference>
<dbReference type="HOGENOM" id="CLU_004317_0_2_10"/>
<dbReference type="InterPro" id="IPR023997">
    <property type="entry name" value="TonB-dep_OMP_SusC/RagA_CS"/>
</dbReference>
<gene>
    <name evidence="9" type="ordered locus">Celal_2462</name>
</gene>
<dbReference type="STRING" id="688270.Celal_2462"/>
<comment type="similarity">
    <text evidence="7">Belongs to the TonB-dependent receptor family.</text>
</comment>
<dbReference type="PROSITE" id="PS52016">
    <property type="entry name" value="TONB_DEPENDENT_REC_3"/>
    <property type="match status" value="1"/>
</dbReference>
<sequence>MALVSFLGTGFAQAQSTITGTVTSEDGPLPGVSVVVKGSTTGTVTDFDGNYSISAKENDVLIYTYIGFAKKEVNVSGRTSITISLVEDVAALDEIVVIGYGTAKRKELTGSIASIKGEDLDKVKPVSFEGGLAARAAGVQVVQSGGEPGSGFNIRVRGGSSITASNDPLYVIDGFAIAGDANNTSVGIGNSNSSPLASIDPSSIESIEVLKDASATAIYGSRGSNGVIIITTKKGKKGRATLNFETYTGISTLARPLELLSGQEFVDFWNDYFPYDSDNLDDNFMKAYRDEQGNPISLSTPGVIVTDWQDAITRTAVTKNYSLSMSGGGDRNSYSASFSYLNQEGIVKTSNFERYSGNLNINQNISDKLKAGMNINLGITKNSGIVSAASENGNGRNGIITSAVLFSPVQGIRAYEGAEYDENGRLISVRDGDITNPLAMLEYNTNNRNSFQSFGSVFLQYNITDDLTFKTSVRGNISASKGNAYFSEKISWGRTANGRAFLSTNMGTGLITEQNLNYSKIFGDHSFNATAVYEEQQNSFEFLTSAATGFDLPGVNVDNLSSATETLPNKTGFTKTALKSYLGRIQYGYKGKYILNASARYDGSSRFAEGKKYGFFPSVGFAWDVAQENFLKENNTLNSLRFKASYGETGNTQIGSYRSFAQAGVASSIFSGNQIVTGAAINQLANEDLTWETTQQFDLGLSLSALKNRIAFEVDYYRKETNDLLLEVPLPSTSGFKTVFKNLGQVENKGLEFSLTTTNVQTDNFKWTSNFNISFNKNEVLDLGKAEQFFVNALGDNQIQNDYIIKVGESLGSMYGLEVDGVYNYGDFAAFDGLSDAQAGEKLRQDAADQELVWYDVVYELKEGTVLSSGQPDPTKYRPGMPKFADQITVDTDGDGVPDAADGIVNSDDRKIIGNALPKHFGGFTNNITYKNFDLSVLTQWSYGNDIYNKSLNKGTAQAIPFFNKYSRVSNRWTPETPNTIEPSIWGDGDAGINGTAYSNLIQDGSYFRLSNITLGYELPNDLKSKLGIRSLRVYGAVDNVYVWSDYNGYDPDVSVGSNQLTPGLDADSYPRPRTFRLGLNIGF</sequence>
<dbReference type="Proteomes" id="UP000008634">
    <property type="component" value="Chromosome"/>
</dbReference>
<keyword evidence="3 7" id="KW-1134">Transmembrane beta strand</keyword>
<comment type="subcellular location">
    <subcellularLocation>
        <location evidence="1 7">Cell outer membrane</location>
        <topology evidence="1 7">Multi-pass membrane protein</topology>
    </subcellularLocation>
</comment>
<dbReference type="InterPro" id="IPR023996">
    <property type="entry name" value="TonB-dep_OMP_SusC/RagA"/>
</dbReference>
<dbReference type="InterPro" id="IPR008969">
    <property type="entry name" value="CarboxyPept-like_regulatory"/>
</dbReference>
<evidence type="ECO:0000313" key="9">
    <source>
        <dbReference type="EMBL" id="ADV49751.1"/>
    </source>
</evidence>
<keyword evidence="4 7" id="KW-0812">Transmembrane</keyword>
<dbReference type="InterPro" id="IPR039426">
    <property type="entry name" value="TonB-dep_rcpt-like"/>
</dbReference>
<dbReference type="NCBIfam" id="TIGR04057">
    <property type="entry name" value="SusC_RagA_signa"/>
    <property type="match status" value="1"/>
</dbReference>
<keyword evidence="9" id="KW-0675">Receptor</keyword>
<name>E6X8Y0_CELAD</name>
<evidence type="ECO:0000256" key="7">
    <source>
        <dbReference type="PROSITE-ProRule" id="PRU01360"/>
    </source>
</evidence>
<evidence type="ECO:0000256" key="2">
    <source>
        <dbReference type="ARBA" id="ARBA00022448"/>
    </source>
</evidence>
<reference evidence="9 10" key="1">
    <citation type="journal article" date="2010" name="Stand. Genomic Sci.">
        <title>Complete genome sequence of Cellulophaga algicola type strain (IC166).</title>
        <authorList>
            <person name="Abt B."/>
            <person name="Lu M."/>
            <person name="Misra M."/>
            <person name="Han C."/>
            <person name="Nolan M."/>
            <person name="Lucas S."/>
            <person name="Hammon N."/>
            <person name="Deshpande S."/>
            <person name="Cheng J.F."/>
            <person name="Tapia R."/>
            <person name="Goodwin L."/>
            <person name="Pitluck S."/>
            <person name="Liolios K."/>
            <person name="Pagani I."/>
            <person name="Ivanova N."/>
            <person name="Mavromatis K."/>
            <person name="Ovchinikova G."/>
            <person name="Pati A."/>
            <person name="Chen A."/>
            <person name="Palaniappan K."/>
            <person name="Land M."/>
            <person name="Hauser L."/>
            <person name="Chang Y.J."/>
            <person name="Jeffries C.D."/>
            <person name="Detter J.C."/>
            <person name="Brambilla E."/>
            <person name="Rohde M."/>
            <person name="Tindall B.J."/>
            <person name="Goker M."/>
            <person name="Woyke T."/>
            <person name="Bristow J."/>
            <person name="Eisen J.A."/>
            <person name="Markowitz V."/>
            <person name="Hugenholtz P."/>
            <person name="Kyrpides N.C."/>
            <person name="Klenk H.P."/>
            <person name="Lapidus A."/>
        </authorList>
    </citation>
    <scope>NUCLEOTIDE SEQUENCE [LARGE SCALE GENOMIC DNA]</scope>
    <source>
        <strain evidence="10">DSM 14237 / IC166 / ACAM 630</strain>
    </source>
</reference>
<evidence type="ECO:0000256" key="6">
    <source>
        <dbReference type="ARBA" id="ARBA00023237"/>
    </source>
</evidence>
<keyword evidence="10" id="KW-1185">Reference proteome</keyword>
<dbReference type="InterPro" id="IPR012910">
    <property type="entry name" value="Plug_dom"/>
</dbReference>
<keyword evidence="5 7" id="KW-0472">Membrane</keyword>
<evidence type="ECO:0000256" key="1">
    <source>
        <dbReference type="ARBA" id="ARBA00004571"/>
    </source>
</evidence>
<dbReference type="InterPro" id="IPR036942">
    <property type="entry name" value="Beta-barrel_TonB_sf"/>
</dbReference>
<dbReference type="KEGG" id="cao:Celal_2462"/>
<dbReference type="InterPro" id="IPR037066">
    <property type="entry name" value="Plug_dom_sf"/>
</dbReference>
<feature type="domain" description="TonB-dependent receptor plug" evidence="8">
    <location>
        <begin position="105"/>
        <end position="227"/>
    </location>
</feature>
<evidence type="ECO:0000256" key="5">
    <source>
        <dbReference type="ARBA" id="ARBA00023136"/>
    </source>
</evidence>
<dbReference type="NCBIfam" id="TIGR04056">
    <property type="entry name" value="OMP_RagA_SusC"/>
    <property type="match status" value="1"/>
</dbReference>
<dbReference type="EMBL" id="CP002453">
    <property type="protein sequence ID" value="ADV49751.1"/>
    <property type="molecule type" value="Genomic_DNA"/>
</dbReference>
<dbReference type="eggNOG" id="COG1629">
    <property type="taxonomic scope" value="Bacteria"/>
</dbReference>
<accession>E6X8Y0</accession>
<proteinExistence type="inferred from homology"/>
<evidence type="ECO:0000259" key="8">
    <source>
        <dbReference type="Pfam" id="PF07715"/>
    </source>
</evidence>
<evidence type="ECO:0000313" key="10">
    <source>
        <dbReference type="Proteomes" id="UP000008634"/>
    </source>
</evidence>
<evidence type="ECO:0000256" key="4">
    <source>
        <dbReference type="ARBA" id="ARBA00022692"/>
    </source>
</evidence>
<keyword evidence="6 7" id="KW-0998">Cell outer membrane</keyword>
<organism evidence="9 10">
    <name type="scientific">Cellulophaga algicola (strain DSM 14237 / IC166 / ACAM 630)</name>
    <dbReference type="NCBI Taxonomy" id="688270"/>
    <lineage>
        <taxon>Bacteria</taxon>
        <taxon>Pseudomonadati</taxon>
        <taxon>Bacteroidota</taxon>
        <taxon>Flavobacteriia</taxon>
        <taxon>Flavobacteriales</taxon>
        <taxon>Flavobacteriaceae</taxon>
        <taxon>Cellulophaga</taxon>
    </lineage>
</organism>